<evidence type="ECO:0000313" key="14">
    <source>
        <dbReference type="EMBL" id="MFD1165718.1"/>
    </source>
</evidence>
<accession>A0ABW3RLV8</accession>
<dbReference type="Pfam" id="PF01098">
    <property type="entry name" value="FTSW_RODA_SPOVE"/>
    <property type="match status" value="1"/>
</dbReference>
<keyword evidence="3" id="KW-0328">Glycosyltransferase</keyword>
<keyword evidence="5 13" id="KW-0812">Transmembrane</keyword>
<feature type="transmembrane region" description="Helical" evidence="13">
    <location>
        <begin position="12"/>
        <end position="36"/>
    </location>
</feature>
<evidence type="ECO:0000256" key="2">
    <source>
        <dbReference type="ARBA" id="ARBA00022475"/>
    </source>
</evidence>
<sequence>MNSLQKKSFFGRIDWLTIGLWLALCLIGWFNIHAAVYDPENPGLFNLATNYGKQSIYIFTALIIGICILIIDSRFFISSAPIIYIVVILLLIAVLVVGRNVGGNQAWIPLGSFRLQPSEFGKLATCLLLAYYLSNQTNKNPNMKTLFVGICIVLFPVALVMLQPDTGSALAFFSLVFVFYREGYVSTGLLIIGGLAIFLFVLALLVNQWILIGCLALICGFFAFMMRKKRKNLINMAILFVVSSVYVLSVDFAYEQILQPHQRNRIDIILGKMDDPKGQGYNLNQSMIAIGSGQLFGKGYLQGTQTKYNFVPEQSTDFIFCTVGEEWGFVGSVILIAIYVALLVRIVNIAERQRTAFARIYAYGVASILFFHFFINIGMTIGIVPVIGIPLPFISYGGSSLWSFTILLFILLRFDSARKGTAISQGF</sequence>
<comment type="subcellular location">
    <subcellularLocation>
        <location evidence="1">Membrane</location>
        <topology evidence="1">Multi-pass membrane protein</topology>
    </subcellularLocation>
</comment>
<protein>
    <recommendedName>
        <fullName evidence="12">Cell wall polymerase</fullName>
    </recommendedName>
    <alternativeName>
        <fullName evidence="11">Peptidoglycan polymerase</fullName>
    </alternativeName>
</protein>
<evidence type="ECO:0000256" key="9">
    <source>
        <dbReference type="ARBA" id="ARBA00023136"/>
    </source>
</evidence>
<keyword evidence="2" id="KW-1003">Cell membrane</keyword>
<feature type="transmembrane region" description="Helical" evidence="13">
    <location>
        <begin position="145"/>
        <end position="162"/>
    </location>
</feature>
<comment type="caution">
    <text evidence="14">The sequence shown here is derived from an EMBL/GenBank/DDBJ whole genome shotgun (WGS) entry which is preliminary data.</text>
</comment>
<keyword evidence="6" id="KW-0133">Cell shape</keyword>
<keyword evidence="9 13" id="KW-0472">Membrane</keyword>
<keyword evidence="15" id="KW-1185">Reference proteome</keyword>
<evidence type="ECO:0000313" key="15">
    <source>
        <dbReference type="Proteomes" id="UP001597205"/>
    </source>
</evidence>
<evidence type="ECO:0000256" key="12">
    <source>
        <dbReference type="ARBA" id="ARBA00033270"/>
    </source>
</evidence>
<dbReference type="NCBIfam" id="TIGR02210">
    <property type="entry name" value="rodA_shape"/>
    <property type="match status" value="1"/>
</dbReference>
<dbReference type="EMBL" id="JBHTKY010000010">
    <property type="protein sequence ID" value="MFD1165718.1"/>
    <property type="molecule type" value="Genomic_DNA"/>
</dbReference>
<dbReference type="RefSeq" id="WP_099371680.1">
    <property type="nucleotide sequence ID" value="NZ_JBHTKY010000010.1"/>
</dbReference>
<dbReference type="PANTHER" id="PTHR30474">
    <property type="entry name" value="CELL CYCLE PROTEIN"/>
    <property type="match status" value="1"/>
</dbReference>
<dbReference type="PROSITE" id="PS00428">
    <property type="entry name" value="FTSW_RODA_SPOVE"/>
    <property type="match status" value="1"/>
</dbReference>
<evidence type="ECO:0000256" key="13">
    <source>
        <dbReference type="SAM" id="Phobius"/>
    </source>
</evidence>
<feature type="transmembrane region" description="Helical" evidence="13">
    <location>
        <begin position="233"/>
        <end position="254"/>
    </location>
</feature>
<feature type="transmembrane region" description="Helical" evidence="13">
    <location>
        <begin position="209"/>
        <end position="226"/>
    </location>
</feature>
<evidence type="ECO:0000256" key="3">
    <source>
        <dbReference type="ARBA" id="ARBA00022676"/>
    </source>
</evidence>
<feature type="transmembrane region" description="Helical" evidence="13">
    <location>
        <begin position="327"/>
        <end position="348"/>
    </location>
</feature>
<feature type="transmembrane region" description="Helical" evidence="13">
    <location>
        <begin position="82"/>
        <end position="102"/>
    </location>
</feature>
<feature type="transmembrane region" description="Helical" evidence="13">
    <location>
        <begin position="183"/>
        <end position="203"/>
    </location>
</feature>
<feature type="transmembrane region" description="Helical" evidence="13">
    <location>
        <begin position="360"/>
        <end position="387"/>
    </location>
</feature>
<name>A0ABW3RLV8_9SPHI</name>
<evidence type="ECO:0000256" key="5">
    <source>
        <dbReference type="ARBA" id="ARBA00022692"/>
    </source>
</evidence>
<evidence type="ECO:0000256" key="4">
    <source>
        <dbReference type="ARBA" id="ARBA00022679"/>
    </source>
</evidence>
<dbReference type="InterPro" id="IPR018365">
    <property type="entry name" value="Cell_cycle_FtsW-rel_CS"/>
</dbReference>
<dbReference type="NCBIfam" id="NF037961">
    <property type="entry name" value="RodA_shape"/>
    <property type="match status" value="1"/>
</dbReference>
<proteinExistence type="predicted"/>
<feature type="transmembrane region" description="Helical" evidence="13">
    <location>
        <begin position="56"/>
        <end position="75"/>
    </location>
</feature>
<keyword evidence="4" id="KW-0808">Transferase</keyword>
<evidence type="ECO:0000256" key="10">
    <source>
        <dbReference type="ARBA" id="ARBA00023316"/>
    </source>
</evidence>
<evidence type="ECO:0000256" key="7">
    <source>
        <dbReference type="ARBA" id="ARBA00022984"/>
    </source>
</evidence>
<evidence type="ECO:0000256" key="1">
    <source>
        <dbReference type="ARBA" id="ARBA00004141"/>
    </source>
</evidence>
<evidence type="ECO:0000256" key="6">
    <source>
        <dbReference type="ARBA" id="ARBA00022960"/>
    </source>
</evidence>
<keyword evidence="8 13" id="KW-1133">Transmembrane helix</keyword>
<keyword evidence="10" id="KW-0961">Cell wall biogenesis/degradation</keyword>
<dbReference type="InterPro" id="IPR001182">
    <property type="entry name" value="FtsW/RodA"/>
</dbReference>
<evidence type="ECO:0000256" key="11">
    <source>
        <dbReference type="ARBA" id="ARBA00032370"/>
    </source>
</evidence>
<dbReference type="PANTHER" id="PTHR30474:SF1">
    <property type="entry name" value="PEPTIDOGLYCAN GLYCOSYLTRANSFERASE MRDB"/>
    <property type="match status" value="1"/>
</dbReference>
<gene>
    <name evidence="14" type="primary">rodA</name>
    <name evidence="14" type="ORF">ACFQ2C_08905</name>
</gene>
<keyword evidence="7" id="KW-0573">Peptidoglycan synthesis</keyword>
<feature type="transmembrane region" description="Helical" evidence="13">
    <location>
        <begin position="393"/>
        <end position="412"/>
    </location>
</feature>
<dbReference type="InterPro" id="IPR011923">
    <property type="entry name" value="RodA/MrdB"/>
</dbReference>
<organism evidence="14 15">
    <name type="scientific">Sphingobacterium daejeonense</name>
    <dbReference type="NCBI Taxonomy" id="371142"/>
    <lineage>
        <taxon>Bacteria</taxon>
        <taxon>Pseudomonadati</taxon>
        <taxon>Bacteroidota</taxon>
        <taxon>Sphingobacteriia</taxon>
        <taxon>Sphingobacteriales</taxon>
        <taxon>Sphingobacteriaceae</taxon>
        <taxon>Sphingobacterium</taxon>
    </lineage>
</organism>
<evidence type="ECO:0000256" key="8">
    <source>
        <dbReference type="ARBA" id="ARBA00022989"/>
    </source>
</evidence>
<dbReference type="Proteomes" id="UP001597205">
    <property type="component" value="Unassembled WGS sequence"/>
</dbReference>
<reference evidence="15" key="1">
    <citation type="journal article" date="2019" name="Int. J. Syst. Evol. Microbiol.">
        <title>The Global Catalogue of Microorganisms (GCM) 10K type strain sequencing project: providing services to taxonomists for standard genome sequencing and annotation.</title>
        <authorList>
            <consortium name="The Broad Institute Genomics Platform"/>
            <consortium name="The Broad Institute Genome Sequencing Center for Infectious Disease"/>
            <person name="Wu L."/>
            <person name="Ma J."/>
        </authorList>
    </citation>
    <scope>NUCLEOTIDE SEQUENCE [LARGE SCALE GENOMIC DNA]</scope>
    <source>
        <strain evidence="15">CCUG 52468</strain>
    </source>
</reference>